<evidence type="ECO:0000313" key="5">
    <source>
        <dbReference type="Proteomes" id="UP000751190"/>
    </source>
</evidence>
<dbReference type="InterPro" id="IPR003103">
    <property type="entry name" value="BAG_domain"/>
</dbReference>
<name>A0A8J5XBL5_DIALT</name>
<dbReference type="PROSITE" id="PS50096">
    <property type="entry name" value="IQ"/>
    <property type="match status" value="1"/>
</dbReference>
<reference evidence="4" key="1">
    <citation type="submission" date="2021-05" db="EMBL/GenBank/DDBJ databases">
        <title>The genome of the haptophyte Pavlova lutheri (Diacronema luteri, Pavlovales) - a model for lipid biosynthesis in eukaryotic algae.</title>
        <authorList>
            <person name="Hulatt C.J."/>
            <person name="Posewitz M.C."/>
        </authorList>
    </citation>
    <scope>NUCLEOTIDE SEQUENCE</scope>
    <source>
        <strain evidence="4">NIVA-4/92</strain>
    </source>
</reference>
<dbReference type="OMA" id="CSTRINH"/>
<keyword evidence="5" id="KW-1185">Reference proteome</keyword>
<dbReference type="InterPro" id="IPR036533">
    <property type="entry name" value="BAG_dom_sf"/>
</dbReference>
<accession>A0A8J5XBL5</accession>
<organism evidence="4 5">
    <name type="scientific">Diacronema lutheri</name>
    <name type="common">Unicellular marine alga</name>
    <name type="synonym">Monochrysis lutheri</name>
    <dbReference type="NCBI Taxonomy" id="2081491"/>
    <lineage>
        <taxon>Eukaryota</taxon>
        <taxon>Haptista</taxon>
        <taxon>Haptophyta</taxon>
        <taxon>Pavlovophyceae</taxon>
        <taxon>Pavlovales</taxon>
        <taxon>Pavlovaceae</taxon>
        <taxon>Diacronema</taxon>
    </lineage>
</organism>
<feature type="compositionally biased region" description="Low complexity" evidence="2">
    <location>
        <begin position="542"/>
        <end position="553"/>
    </location>
</feature>
<evidence type="ECO:0000313" key="4">
    <source>
        <dbReference type="EMBL" id="KAG8462481.1"/>
    </source>
</evidence>
<dbReference type="SUPFAM" id="SSF63491">
    <property type="entry name" value="BAG domain"/>
    <property type="match status" value="1"/>
</dbReference>
<dbReference type="EMBL" id="JAGTXO010000020">
    <property type="protein sequence ID" value="KAG8462481.1"/>
    <property type="molecule type" value="Genomic_DNA"/>
</dbReference>
<feature type="coiled-coil region" evidence="1">
    <location>
        <begin position="685"/>
        <end position="712"/>
    </location>
</feature>
<sequence length="724" mass="75593">MFADIDRPHFLFFPNDARVAQELGPAFYSNPHRYDSHVPFSPRFARGGPTKLEQLAMHAELLRAQADEAARSYQMELSAARDAEATRAALHFKTQADERRAKEARLDAARRRREAEQKHYSRAQLSHLLREHALEAAWRREAKKVLVCAGKAASKISAAFRGHRVRRTLAALRAVRAAFERQAAEARRRAERALPTSNPVPLKVKVVSSTPTPTPAPAPMPLMGLTPPAPLAAPAERADPPVTLAALQPDPLNAPQPSPASPPPGSLSAELTALEDAVADTIVDQVLAARSTRADEPLAAVRSASERLMALLLKLDALADKPGAAELRPRRKALNKLIVKNLDALDALAMRLAPPKPSPADESKMTDAEPGAEPAPVPRAGAKPTEEPRGEAAGASASLEDTAPSTHTVQAPQPEAEPLTPVGAAEGGSLVRAELEAVPEETPTESVPQAIAEPDASKDGIDGERAACDTDAANANGIVHGDDLELPAEQAGVAPARADAAEHDDDGVKQPLAPGAALHAAFEAHGGEEGKSGAHGGDAERAAVGAQQQLVQATPSNPSDESALPSRASSAGGADEYVMVDEDDPRSPAAQPAWDERAPNIATCTRAQQRLVATPPLDGDAASERIGANAEQPPAGGAVHGTHGNPETAGVEQPLAGSNADSGERARPSAAHAAVHAEAVRLDTAQDLTAVIKKLEAENLALRQQLGSMALRVGAAVAKPGVAV</sequence>
<protein>
    <recommendedName>
        <fullName evidence="3">BAG domain-containing protein</fullName>
    </recommendedName>
</protein>
<evidence type="ECO:0000259" key="3">
    <source>
        <dbReference type="PROSITE" id="PS51035"/>
    </source>
</evidence>
<keyword evidence="1" id="KW-0175">Coiled coil</keyword>
<dbReference type="PROSITE" id="PS51035">
    <property type="entry name" value="BAG"/>
    <property type="match status" value="1"/>
</dbReference>
<evidence type="ECO:0000256" key="1">
    <source>
        <dbReference type="SAM" id="Coils"/>
    </source>
</evidence>
<dbReference type="Gene3D" id="1.20.58.120">
    <property type="entry name" value="BAG domain"/>
    <property type="match status" value="1"/>
</dbReference>
<feature type="region of interest" description="Disordered" evidence="2">
    <location>
        <begin position="628"/>
        <end position="672"/>
    </location>
</feature>
<dbReference type="Proteomes" id="UP000751190">
    <property type="component" value="Unassembled WGS sequence"/>
</dbReference>
<proteinExistence type="predicted"/>
<feature type="compositionally biased region" description="Pro residues" evidence="2">
    <location>
        <begin position="252"/>
        <end position="265"/>
    </location>
</feature>
<feature type="region of interest" description="Disordered" evidence="2">
    <location>
        <begin position="204"/>
        <end position="268"/>
    </location>
</feature>
<comment type="caution">
    <text evidence="4">The sequence shown here is derived from an EMBL/GenBank/DDBJ whole genome shotgun (WGS) entry which is preliminary data.</text>
</comment>
<feature type="region of interest" description="Disordered" evidence="2">
    <location>
        <begin position="490"/>
        <end position="577"/>
    </location>
</feature>
<feature type="region of interest" description="Disordered" evidence="2">
    <location>
        <begin position="352"/>
        <end position="473"/>
    </location>
</feature>
<feature type="compositionally biased region" description="Basic and acidic residues" evidence="2">
    <location>
        <begin position="525"/>
        <end position="541"/>
    </location>
</feature>
<dbReference type="AlphaFoldDB" id="A0A8J5XBL5"/>
<evidence type="ECO:0000256" key="2">
    <source>
        <dbReference type="SAM" id="MobiDB-lite"/>
    </source>
</evidence>
<feature type="compositionally biased region" description="Basic and acidic residues" evidence="2">
    <location>
        <begin position="455"/>
        <end position="468"/>
    </location>
</feature>
<gene>
    <name evidence="4" type="ORF">KFE25_010306</name>
</gene>
<dbReference type="GO" id="GO:0051087">
    <property type="term" value="F:protein-folding chaperone binding"/>
    <property type="evidence" value="ECO:0007669"/>
    <property type="project" value="InterPro"/>
</dbReference>
<feature type="domain" description="BAG" evidence="3">
    <location>
        <begin position="301"/>
        <end position="349"/>
    </location>
</feature>
<dbReference type="Pfam" id="PF02179">
    <property type="entry name" value="BAG"/>
    <property type="match status" value="1"/>
</dbReference>